<keyword evidence="8" id="KW-0963">Cytoplasm</keyword>
<feature type="compositionally biased region" description="Low complexity" evidence="29">
    <location>
        <begin position="1003"/>
        <end position="1018"/>
    </location>
</feature>
<evidence type="ECO:0000256" key="19">
    <source>
        <dbReference type="ARBA" id="ARBA00023034"/>
    </source>
</evidence>
<dbReference type="GO" id="GO:0005524">
    <property type="term" value="F:ATP binding"/>
    <property type="evidence" value="ECO:0007669"/>
    <property type="project" value="UniProtKB-KW"/>
</dbReference>
<keyword evidence="11" id="KW-0597">Phosphoprotein</keyword>
<feature type="compositionally biased region" description="Polar residues" evidence="29">
    <location>
        <begin position="1237"/>
        <end position="1246"/>
    </location>
</feature>
<feature type="domain" description="Pyrin" evidence="30">
    <location>
        <begin position="1"/>
        <end position="66"/>
    </location>
</feature>
<evidence type="ECO:0000256" key="23">
    <source>
        <dbReference type="ARBA" id="ARBA00023198"/>
    </source>
</evidence>
<comment type="subcellular location">
    <subcellularLocation>
        <location evidence="4">Cytoplasm</location>
        <location evidence="4">Cytoskeleton</location>
        <location evidence="4">Microtubule organizing center</location>
    </subcellularLocation>
    <subcellularLocation>
        <location evidence="3">Endoplasmic reticulum</location>
    </subcellularLocation>
    <subcellularLocation>
        <location evidence="5">Golgi apparatus membrane</location>
    </subcellularLocation>
    <subcellularLocation>
        <location evidence="1">Inflammasome</location>
    </subcellularLocation>
    <subcellularLocation>
        <location evidence="2">Mitochondrion</location>
    </subcellularLocation>
    <subcellularLocation>
        <location evidence="6">Secreted</location>
    </subcellularLocation>
</comment>
<dbReference type="InterPro" id="IPR001611">
    <property type="entry name" value="Leu-rich_rpt"/>
</dbReference>
<evidence type="ECO:0000256" key="16">
    <source>
        <dbReference type="ARBA" id="ARBA00022840"/>
    </source>
</evidence>
<evidence type="ECO:0000256" key="17">
    <source>
        <dbReference type="ARBA" id="ARBA00022843"/>
    </source>
</evidence>
<reference evidence="33" key="1">
    <citation type="submission" date="2025-08" db="UniProtKB">
        <authorList>
            <consortium name="RefSeq"/>
        </authorList>
    </citation>
    <scope>IDENTIFICATION</scope>
</reference>
<dbReference type="InterPro" id="IPR007111">
    <property type="entry name" value="NACHT_NTPase"/>
</dbReference>
<dbReference type="Pfam" id="PF17779">
    <property type="entry name" value="WHD_NOD2"/>
    <property type="match status" value="1"/>
</dbReference>
<evidence type="ECO:0000256" key="11">
    <source>
        <dbReference type="ARBA" id="ARBA00022553"/>
    </source>
</evidence>
<evidence type="ECO:0000256" key="26">
    <source>
        <dbReference type="ARBA" id="ARBA00040040"/>
    </source>
</evidence>
<dbReference type="PROSITE" id="PS50837">
    <property type="entry name" value="NACHT"/>
    <property type="match status" value="1"/>
</dbReference>
<organism evidence="32 33">
    <name type="scientific">Microcaecilia unicolor</name>
    <dbReference type="NCBI Taxonomy" id="1415580"/>
    <lineage>
        <taxon>Eukaryota</taxon>
        <taxon>Metazoa</taxon>
        <taxon>Chordata</taxon>
        <taxon>Craniata</taxon>
        <taxon>Vertebrata</taxon>
        <taxon>Euteleostomi</taxon>
        <taxon>Amphibia</taxon>
        <taxon>Gymnophiona</taxon>
        <taxon>Siphonopidae</taxon>
        <taxon>Microcaecilia</taxon>
    </lineage>
</organism>
<dbReference type="SUPFAM" id="SSF47986">
    <property type="entry name" value="DEATH domain"/>
    <property type="match status" value="1"/>
</dbReference>
<comment type="catalytic activity">
    <reaction evidence="28">
        <text>ATP + H2O = ADP + phosphate + H(+)</text>
        <dbReference type="Rhea" id="RHEA:13065"/>
        <dbReference type="ChEBI" id="CHEBI:15377"/>
        <dbReference type="ChEBI" id="CHEBI:15378"/>
        <dbReference type="ChEBI" id="CHEBI:30616"/>
        <dbReference type="ChEBI" id="CHEBI:43474"/>
        <dbReference type="ChEBI" id="CHEBI:456216"/>
    </reaction>
    <physiologicalReaction direction="left-to-right" evidence="28">
        <dbReference type="Rhea" id="RHEA:13066"/>
    </physiologicalReaction>
</comment>
<feature type="compositionally biased region" description="Basic and acidic residues" evidence="29">
    <location>
        <begin position="1068"/>
        <end position="1082"/>
    </location>
</feature>
<evidence type="ECO:0000256" key="1">
    <source>
        <dbReference type="ARBA" id="ARBA00004110"/>
    </source>
</evidence>
<dbReference type="InterPro" id="IPR050637">
    <property type="entry name" value="NLRP_innate_immun_reg"/>
</dbReference>
<dbReference type="GO" id="GO:0000139">
    <property type="term" value="C:Golgi membrane"/>
    <property type="evidence" value="ECO:0007669"/>
    <property type="project" value="UniProtKB-SubCell"/>
</dbReference>
<dbReference type="GO" id="GO:0061702">
    <property type="term" value="C:canonical inflammasome complex"/>
    <property type="evidence" value="ECO:0007669"/>
    <property type="project" value="UniProtKB-SubCell"/>
</dbReference>
<dbReference type="SMART" id="SM00368">
    <property type="entry name" value="LRR_RI"/>
    <property type="match status" value="5"/>
</dbReference>
<keyword evidence="20" id="KW-0496">Mitochondrion</keyword>
<gene>
    <name evidence="33" type="primary">LOC115466823</name>
</gene>
<keyword evidence="19" id="KW-0333">Golgi apparatus</keyword>
<keyword evidence="23" id="KW-0395">Inflammatory response</keyword>
<dbReference type="PROSITE" id="PS50824">
    <property type="entry name" value="DAPIN"/>
    <property type="match status" value="1"/>
</dbReference>
<evidence type="ECO:0000259" key="31">
    <source>
        <dbReference type="PROSITE" id="PS50837"/>
    </source>
</evidence>
<evidence type="ECO:0000256" key="8">
    <source>
        <dbReference type="ARBA" id="ARBA00022490"/>
    </source>
</evidence>
<protein>
    <recommendedName>
        <fullName evidence="26">NACHT, LRR and PYD domains-containing protein 3</fullName>
    </recommendedName>
</protein>
<evidence type="ECO:0000256" key="22">
    <source>
        <dbReference type="ARBA" id="ARBA00023163"/>
    </source>
</evidence>
<comment type="similarity">
    <text evidence="7">Belongs to the NLRP family.</text>
</comment>
<keyword evidence="12" id="KW-0677">Repeat</keyword>
<dbReference type="SUPFAM" id="SSF52047">
    <property type="entry name" value="RNI-like"/>
    <property type="match status" value="1"/>
</dbReference>
<dbReference type="Pfam" id="PF13516">
    <property type="entry name" value="LRR_6"/>
    <property type="match status" value="3"/>
</dbReference>
<feature type="compositionally biased region" description="Low complexity" evidence="29">
    <location>
        <begin position="1036"/>
        <end position="1045"/>
    </location>
</feature>
<keyword evidence="25" id="KW-1271">Inflammasome</keyword>
<dbReference type="PROSITE" id="PS51450">
    <property type="entry name" value="LRR"/>
    <property type="match status" value="1"/>
</dbReference>
<keyword evidence="16" id="KW-0067">ATP-binding</keyword>
<dbReference type="PANTHER" id="PTHR45690">
    <property type="entry name" value="NACHT, LRR AND PYD DOMAINS-CONTAINING PROTEIN 12"/>
    <property type="match status" value="1"/>
</dbReference>
<evidence type="ECO:0000256" key="5">
    <source>
        <dbReference type="ARBA" id="ARBA00004394"/>
    </source>
</evidence>
<evidence type="ECO:0000256" key="29">
    <source>
        <dbReference type="SAM" id="MobiDB-lite"/>
    </source>
</evidence>
<keyword evidence="18" id="KW-0805">Transcription regulation</keyword>
<evidence type="ECO:0000256" key="24">
    <source>
        <dbReference type="ARBA" id="ARBA00023212"/>
    </source>
</evidence>
<keyword evidence="24" id="KW-0206">Cytoskeleton</keyword>
<dbReference type="Pfam" id="PF02758">
    <property type="entry name" value="PYRIN"/>
    <property type="match status" value="1"/>
</dbReference>
<dbReference type="Gene3D" id="3.80.10.10">
    <property type="entry name" value="Ribonuclease Inhibitor"/>
    <property type="match status" value="3"/>
</dbReference>
<evidence type="ECO:0000256" key="10">
    <source>
        <dbReference type="ARBA" id="ARBA00022525"/>
    </source>
</evidence>
<evidence type="ECO:0000256" key="2">
    <source>
        <dbReference type="ARBA" id="ARBA00004173"/>
    </source>
</evidence>
<dbReference type="GeneID" id="115466823"/>
<evidence type="ECO:0000256" key="27">
    <source>
        <dbReference type="ARBA" id="ARBA00045987"/>
    </source>
</evidence>
<keyword evidence="17" id="KW-0832">Ubl conjugation</keyword>
<dbReference type="AlphaFoldDB" id="A0A6P7XM14"/>
<dbReference type="InterPro" id="IPR032675">
    <property type="entry name" value="LRR_dom_sf"/>
</dbReference>
<dbReference type="Pfam" id="PF17776">
    <property type="entry name" value="NLRC4_HD2"/>
    <property type="match status" value="1"/>
</dbReference>
<dbReference type="GO" id="GO:0005739">
    <property type="term" value="C:mitochondrion"/>
    <property type="evidence" value="ECO:0007669"/>
    <property type="project" value="UniProtKB-SubCell"/>
</dbReference>
<dbReference type="Proteomes" id="UP000515156">
    <property type="component" value="Chromosome 3"/>
</dbReference>
<name>A0A6P7XM14_9AMPH</name>
<evidence type="ECO:0000256" key="3">
    <source>
        <dbReference type="ARBA" id="ARBA00004240"/>
    </source>
</evidence>
<dbReference type="InParanoid" id="A0A6P7XM14"/>
<evidence type="ECO:0000256" key="4">
    <source>
        <dbReference type="ARBA" id="ARBA00004267"/>
    </source>
</evidence>
<dbReference type="PANTHER" id="PTHR45690:SF19">
    <property type="entry name" value="NACHT, LRR AND PYD DOMAINS-CONTAINING PROTEIN 3"/>
    <property type="match status" value="1"/>
</dbReference>
<evidence type="ECO:0000256" key="15">
    <source>
        <dbReference type="ARBA" id="ARBA00022824"/>
    </source>
</evidence>
<feature type="compositionally biased region" description="Low complexity" evidence="29">
    <location>
        <begin position="1096"/>
        <end position="1109"/>
    </location>
</feature>
<dbReference type="GO" id="GO:0005815">
    <property type="term" value="C:microtubule organizing center"/>
    <property type="evidence" value="ECO:0007669"/>
    <property type="project" value="UniProtKB-SubCell"/>
</dbReference>
<dbReference type="InterPro" id="IPR041075">
    <property type="entry name" value="NOD1/2_WH"/>
</dbReference>
<dbReference type="GO" id="GO:0006954">
    <property type="term" value="P:inflammatory response"/>
    <property type="evidence" value="ECO:0007669"/>
    <property type="project" value="UniProtKB-KW"/>
</dbReference>
<evidence type="ECO:0000256" key="7">
    <source>
        <dbReference type="ARBA" id="ARBA00008665"/>
    </source>
</evidence>
<feature type="region of interest" description="Disordered" evidence="29">
    <location>
        <begin position="1223"/>
        <end position="1246"/>
    </location>
</feature>
<dbReference type="Pfam" id="PF05729">
    <property type="entry name" value="NACHT"/>
    <property type="match status" value="1"/>
</dbReference>
<dbReference type="KEGG" id="muo:115466823"/>
<evidence type="ECO:0000256" key="28">
    <source>
        <dbReference type="ARBA" id="ARBA00048778"/>
    </source>
</evidence>
<keyword evidence="22" id="KW-0804">Transcription</keyword>
<accession>A0A6P7XM14</accession>
<sequence length="1246" mass="141874">MAYSSSSKPYHEDNLLRVLEDLWGYDLKRFKYCLLEDGQREDVILPRIEVRDASPNELSVLLKDYFPDSYLEKAREILCRINMNKQASNLIGTVKDLKTPKPEEKDEYKHLVKERYDKIRLPSAIPGELEDLEASYTELLIVRKFWGKERQELRRSSGVGCLQQMSSLHEEDPEKMTISKLFDPDKKGRIPQTIILHGAAGTGKTYTVRKILLDWASEKIYEDLFDFVFYIDCKELLKKKEEVTLTDLLWHTCGASKFVLQKALTCQEKILFLVDGVDELFGHITDENSSNAKIQSWPTSVTIAKLLKRDHAMVQRAKILLTTRSLCLYRVEKELTSANLSAEVLGFLEEGIKDYFNKLVLDQEKAMEIYNYIRDNEMIFTMCFVPALSWVVCNAVMSDIDDAGNLKTASTTTQVFLSFVITLLKNHCPEFQKQHHSILEKLGVLALRGIRKQQFSFDQEDMDQVQQDLPEKIQSIFLNSIFEKKIIPETQCGFTHTIVQEFIAALYYFSSTRKEEMKDLLEDTLKTQDPHKVRIVRFLFGLGGQKARTMLKNFIGMSTVPSLMKDLLCWVKKASSIDNNGYFQRELLHCLYELQHEQSVKQALEDIKTLDLSRATLGRLDCSVLKFCLSCCPCLDQLDLPDAPLGQKELEILLPELHRCQNLKLSAQKLSEEFAKQVCIQLSSKLCLWDISLEGEPEGDGVLLYFQAARITKQCRLTVYYLREEFLLDFCQCLNSFINLTDIRIHDTSLGSIFLEKLSKVLSICKLETLRFSGNGLTKGCIKSLISFLRANPVLKEFYLGRNGLGDDGVIQLLMLLPQMCCRLQELSIMSNGLTKQCMLQLCITAAKCQALDVLDLDNNRLGDEGVKNLCPLLTNPDCKLRTLVLSHNNLTDACLESLVSALRHNTTLKLLNLSSNYLTHHSVPMLQSMWKNSLCIYIDENDIPDLEKEKFSRPAPQSRWGFLNKVIPKGLGAHNEPATSEKPGQIRKNSISKLVPRKLFRSSGSGSTSEWSSSLDSECMESEPKVYNTEQNTASSRSSSITSSRTEDDIRDRKLAEDLLAAETKIRKDEGMVEHRHHTDDCGISNTPEAPENPSSISESITSSVTSEMDTRGAVQVTQNALTTDMKEGDLKKIYGKISEEISHLRHENSQHHQEIMDSLRDMSRALYNLENLCQKILVKQQELHDEIISPPASSKGIQSSGTLYTNELFLEGTLRPPDLFLTQPTSTEMRRRLQRSNNQDIPDT</sequence>
<feature type="region of interest" description="Disordered" evidence="29">
    <location>
        <begin position="972"/>
        <end position="1050"/>
    </location>
</feature>
<dbReference type="Gene3D" id="3.40.50.300">
    <property type="entry name" value="P-loop containing nucleotide triphosphate hydrolases"/>
    <property type="match status" value="1"/>
</dbReference>
<dbReference type="InterPro" id="IPR004020">
    <property type="entry name" value="DAPIN"/>
</dbReference>
<dbReference type="SUPFAM" id="SSF52540">
    <property type="entry name" value="P-loop containing nucleoside triphosphate hydrolases"/>
    <property type="match status" value="1"/>
</dbReference>
<dbReference type="GO" id="GO:0005634">
    <property type="term" value="C:nucleus"/>
    <property type="evidence" value="ECO:0007669"/>
    <property type="project" value="UniProtKB-SubCell"/>
</dbReference>
<dbReference type="GO" id="GO:0045087">
    <property type="term" value="P:innate immune response"/>
    <property type="evidence" value="ECO:0007669"/>
    <property type="project" value="UniProtKB-KW"/>
</dbReference>
<keyword evidence="13" id="KW-0547">Nucleotide-binding</keyword>
<dbReference type="InterPro" id="IPR041267">
    <property type="entry name" value="NLRP_HD2"/>
</dbReference>
<evidence type="ECO:0000256" key="20">
    <source>
        <dbReference type="ARBA" id="ARBA00023128"/>
    </source>
</evidence>
<dbReference type="OrthoDB" id="120976at2759"/>
<evidence type="ECO:0000256" key="6">
    <source>
        <dbReference type="ARBA" id="ARBA00004613"/>
    </source>
</evidence>
<dbReference type="RefSeq" id="XP_030054226.1">
    <property type="nucleotide sequence ID" value="XM_030198366.1"/>
</dbReference>
<feature type="region of interest" description="Disordered" evidence="29">
    <location>
        <begin position="1068"/>
        <end position="1114"/>
    </location>
</feature>
<evidence type="ECO:0000256" key="14">
    <source>
        <dbReference type="ARBA" id="ARBA00022801"/>
    </source>
</evidence>
<keyword evidence="10" id="KW-0964">Secreted</keyword>
<feature type="domain" description="NACHT" evidence="31">
    <location>
        <begin position="192"/>
        <end position="325"/>
    </location>
</feature>
<evidence type="ECO:0000313" key="33">
    <source>
        <dbReference type="RefSeq" id="XP_030054226.1"/>
    </source>
</evidence>
<dbReference type="InterPro" id="IPR011029">
    <property type="entry name" value="DEATH-like_dom_sf"/>
</dbReference>
<comment type="function">
    <text evidence="27">Independently of inflammasome activation, regulates the differentiation of T helper 2 (Th2) cells and has a role in Th2 cell-dependent asthma and tumor growth. During Th2 differentiation, required for optimal IRF4 binding to IL4 promoter and for IRF4-dependent IL4 transcription. Binds to the consensus DNA sequence 5'-GRRGGNRGAG-3'. May also participate in the transcription of IL5, IL13, GATA3, CCR3, CCR4 and MAF.</text>
</comment>
<evidence type="ECO:0000256" key="18">
    <source>
        <dbReference type="ARBA" id="ARBA00023015"/>
    </source>
</evidence>
<keyword evidence="9" id="KW-1017">Isopeptide bond</keyword>
<dbReference type="InterPro" id="IPR027417">
    <property type="entry name" value="P-loop_NTPase"/>
</dbReference>
<proteinExistence type="inferred from homology"/>
<evidence type="ECO:0000256" key="12">
    <source>
        <dbReference type="ARBA" id="ARBA00022737"/>
    </source>
</evidence>
<keyword evidence="32" id="KW-1185">Reference proteome</keyword>
<keyword evidence="15" id="KW-0256">Endoplasmic reticulum</keyword>
<evidence type="ECO:0000256" key="21">
    <source>
        <dbReference type="ARBA" id="ARBA00023159"/>
    </source>
</evidence>
<keyword evidence="14" id="KW-0378">Hydrolase</keyword>
<evidence type="ECO:0000313" key="32">
    <source>
        <dbReference type="Proteomes" id="UP000515156"/>
    </source>
</evidence>
<keyword evidence="21" id="KW-0010">Activator</keyword>
<evidence type="ECO:0000256" key="9">
    <source>
        <dbReference type="ARBA" id="ARBA00022499"/>
    </source>
</evidence>
<evidence type="ECO:0000259" key="30">
    <source>
        <dbReference type="PROSITE" id="PS50824"/>
    </source>
</evidence>
<dbReference type="Gene3D" id="1.10.533.10">
    <property type="entry name" value="Death Domain, Fas"/>
    <property type="match status" value="1"/>
</dbReference>
<dbReference type="SMART" id="SM01289">
    <property type="entry name" value="PYRIN"/>
    <property type="match status" value="1"/>
</dbReference>
<evidence type="ECO:0000256" key="13">
    <source>
        <dbReference type="ARBA" id="ARBA00022741"/>
    </source>
</evidence>
<evidence type="ECO:0000256" key="25">
    <source>
        <dbReference type="ARBA" id="ARBA00023233"/>
    </source>
</evidence>